<sequence>MLRDGSSLLELDQDDVWIISGYGDGDGTDAATRGSWEDLRDRQTELLLSRCSSSFLSEPAACVECGAGVPVQRRPTPAD</sequence>
<dbReference type="EMBL" id="JAHUTI010030946">
    <property type="protein sequence ID" value="MED6242398.1"/>
    <property type="molecule type" value="Genomic_DNA"/>
</dbReference>
<proteinExistence type="predicted"/>
<protein>
    <submittedName>
        <fullName evidence="1">Uncharacterized protein</fullName>
    </submittedName>
</protein>
<comment type="caution">
    <text evidence="1">The sequence shown here is derived from an EMBL/GenBank/DDBJ whole genome shotgun (WGS) entry which is preliminary data.</text>
</comment>
<evidence type="ECO:0000313" key="2">
    <source>
        <dbReference type="Proteomes" id="UP001345963"/>
    </source>
</evidence>
<accession>A0ABU7AY54</accession>
<name>A0ABU7AY54_9TELE</name>
<keyword evidence="2" id="KW-1185">Reference proteome</keyword>
<evidence type="ECO:0000313" key="1">
    <source>
        <dbReference type="EMBL" id="MED6242398.1"/>
    </source>
</evidence>
<organism evidence="1 2">
    <name type="scientific">Ataeniobius toweri</name>
    <dbReference type="NCBI Taxonomy" id="208326"/>
    <lineage>
        <taxon>Eukaryota</taxon>
        <taxon>Metazoa</taxon>
        <taxon>Chordata</taxon>
        <taxon>Craniata</taxon>
        <taxon>Vertebrata</taxon>
        <taxon>Euteleostomi</taxon>
        <taxon>Actinopterygii</taxon>
        <taxon>Neopterygii</taxon>
        <taxon>Teleostei</taxon>
        <taxon>Neoteleostei</taxon>
        <taxon>Acanthomorphata</taxon>
        <taxon>Ovalentaria</taxon>
        <taxon>Atherinomorphae</taxon>
        <taxon>Cyprinodontiformes</taxon>
        <taxon>Goodeidae</taxon>
        <taxon>Ataeniobius</taxon>
    </lineage>
</organism>
<reference evidence="1 2" key="1">
    <citation type="submission" date="2021-07" db="EMBL/GenBank/DDBJ databases">
        <authorList>
            <person name="Palmer J.M."/>
        </authorList>
    </citation>
    <scope>NUCLEOTIDE SEQUENCE [LARGE SCALE GENOMIC DNA]</scope>
    <source>
        <strain evidence="1 2">AT_MEX2019</strain>
        <tissue evidence="1">Muscle</tissue>
    </source>
</reference>
<dbReference type="Proteomes" id="UP001345963">
    <property type="component" value="Unassembled WGS sequence"/>
</dbReference>
<gene>
    <name evidence="1" type="ORF">ATANTOWER_004106</name>
</gene>